<dbReference type="RefSeq" id="WP_394818641.1">
    <property type="nucleotide sequence ID" value="NZ_JAWJZY010000001.1"/>
</dbReference>
<comment type="caution">
    <text evidence="2">The sequence shown here is derived from an EMBL/GenBank/DDBJ whole genome shotgun (WGS) entry which is preliminary data.</text>
</comment>
<gene>
    <name evidence="2" type="ORF">DOFOFD_01125</name>
</gene>
<organism evidence="2 3">
    <name type="scientific">Sorlinia euscelidii</name>
    <dbReference type="NCBI Taxonomy" id="3081148"/>
    <lineage>
        <taxon>Bacteria</taxon>
        <taxon>Pseudomonadati</taxon>
        <taxon>Pseudomonadota</taxon>
        <taxon>Alphaproteobacteria</taxon>
        <taxon>Acetobacterales</taxon>
        <taxon>Acetobacteraceae</taxon>
        <taxon>Sorlinia</taxon>
    </lineage>
</organism>
<protein>
    <submittedName>
        <fullName evidence="2">Uncharacterized protein</fullName>
    </submittedName>
</protein>
<evidence type="ECO:0000313" key="2">
    <source>
        <dbReference type="EMBL" id="MEE8657621.1"/>
    </source>
</evidence>
<keyword evidence="3" id="KW-1185">Reference proteome</keyword>
<dbReference type="EMBL" id="JAWJZY010000001">
    <property type="protein sequence ID" value="MEE8657621.1"/>
    <property type="molecule type" value="Genomic_DNA"/>
</dbReference>
<accession>A0ABU7U129</accession>
<sequence length="63" mass="6989">MIRCLATGHDVIARLMNDASISPPDAQQMEWLQFLGFAPPALPEKTAVTSRPRSGSRRNDKTH</sequence>
<feature type="region of interest" description="Disordered" evidence="1">
    <location>
        <begin position="42"/>
        <end position="63"/>
    </location>
</feature>
<evidence type="ECO:0000256" key="1">
    <source>
        <dbReference type="SAM" id="MobiDB-lite"/>
    </source>
</evidence>
<evidence type="ECO:0000313" key="3">
    <source>
        <dbReference type="Proteomes" id="UP001312908"/>
    </source>
</evidence>
<reference evidence="2 3" key="1">
    <citation type="submission" date="2023-10" db="EMBL/GenBank/DDBJ databases">
        <title>Sorlinia euscelidii gen. nov., sp. nov., an acetic acid bacteria isolated from the gut of Euscelidius variegatus emitter.</title>
        <authorList>
            <person name="Michoud G."/>
            <person name="Marasco R."/>
            <person name="Seferji K."/>
            <person name="Gonella E."/>
            <person name="Garuglieri E."/>
            <person name="Alma A."/>
            <person name="Mapelli F."/>
            <person name="Borin S."/>
            <person name="Daffonchio D."/>
            <person name="Crotti E."/>
        </authorList>
    </citation>
    <scope>NUCLEOTIDE SEQUENCE [LARGE SCALE GENOMIC DNA]</scope>
    <source>
        <strain evidence="2 3">EV16P</strain>
    </source>
</reference>
<proteinExistence type="predicted"/>
<name>A0ABU7U129_9PROT</name>
<dbReference type="Proteomes" id="UP001312908">
    <property type="component" value="Unassembled WGS sequence"/>
</dbReference>